<dbReference type="AlphaFoldDB" id="A0AAV1JP98"/>
<feature type="region of interest" description="Disordered" evidence="1">
    <location>
        <begin position="63"/>
        <end position="90"/>
    </location>
</feature>
<sequence length="275" mass="29769">MAAARHCRAGAPSSPLLDTDAGKYLGVTSAGFARKHDRAAGPPTAPSCGHSSSPIAELPSRFRLSAPPTAPPGTASVNLPGKPRAVQHKHSTIVDRRYVRNATIARDLRQESLEPSSKDCDADVRPCRPSLPHLRESRDPRPPDHRRAFPRSSFARAATELTPVLQDILGRGAIRTRFKRRSSAGYVSLGLPRGYRGSHLAGLRAESVAPRAPKPPITTPHLHGRPDIGPYNGPHTRHPRKHWSAKGIPTPLRAGGKTHCVIQSFNYAGHRNLVN</sequence>
<gene>
    <name evidence="2" type="ORF">LNINA_LOCUS9296</name>
</gene>
<feature type="compositionally biased region" description="Basic and acidic residues" evidence="1">
    <location>
        <begin position="109"/>
        <end position="126"/>
    </location>
</feature>
<feature type="region of interest" description="Disordered" evidence="1">
    <location>
        <begin position="207"/>
        <end position="227"/>
    </location>
</feature>
<evidence type="ECO:0000313" key="3">
    <source>
        <dbReference type="Proteomes" id="UP001497472"/>
    </source>
</evidence>
<feature type="region of interest" description="Disordered" evidence="1">
    <location>
        <begin position="36"/>
        <end position="55"/>
    </location>
</feature>
<feature type="region of interest" description="Disordered" evidence="1">
    <location>
        <begin position="1"/>
        <end position="20"/>
    </location>
</feature>
<dbReference type="Proteomes" id="UP001497472">
    <property type="component" value="Unassembled WGS sequence"/>
</dbReference>
<evidence type="ECO:0000313" key="2">
    <source>
        <dbReference type="EMBL" id="CAK1550047.1"/>
    </source>
</evidence>
<keyword evidence="3" id="KW-1185">Reference proteome</keyword>
<accession>A0AAV1JP98</accession>
<name>A0AAV1JP98_9NEOP</name>
<reference evidence="2 3" key="1">
    <citation type="submission" date="2023-11" db="EMBL/GenBank/DDBJ databases">
        <authorList>
            <person name="Okamura Y."/>
        </authorList>
    </citation>
    <scope>NUCLEOTIDE SEQUENCE [LARGE SCALE GENOMIC DNA]</scope>
</reference>
<feature type="region of interest" description="Disordered" evidence="1">
    <location>
        <begin position="109"/>
        <end position="150"/>
    </location>
</feature>
<feature type="compositionally biased region" description="Basic and acidic residues" evidence="1">
    <location>
        <begin position="133"/>
        <end position="147"/>
    </location>
</feature>
<dbReference type="EMBL" id="CAVLEF010000040">
    <property type="protein sequence ID" value="CAK1550047.1"/>
    <property type="molecule type" value="Genomic_DNA"/>
</dbReference>
<protein>
    <submittedName>
        <fullName evidence="2">Uncharacterized protein</fullName>
    </submittedName>
</protein>
<proteinExistence type="predicted"/>
<evidence type="ECO:0000256" key="1">
    <source>
        <dbReference type="SAM" id="MobiDB-lite"/>
    </source>
</evidence>
<organism evidence="2 3">
    <name type="scientific">Leptosia nina</name>
    <dbReference type="NCBI Taxonomy" id="320188"/>
    <lineage>
        <taxon>Eukaryota</taxon>
        <taxon>Metazoa</taxon>
        <taxon>Ecdysozoa</taxon>
        <taxon>Arthropoda</taxon>
        <taxon>Hexapoda</taxon>
        <taxon>Insecta</taxon>
        <taxon>Pterygota</taxon>
        <taxon>Neoptera</taxon>
        <taxon>Endopterygota</taxon>
        <taxon>Lepidoptera</taxon>
        <taxon>Glossata</taxon>
        <taxon>Ditrysia</taxon>
        <taxon>Papilionoidea</taxon>
        <taxon>Pieridae</taxon>
        <taxon>Pierinae</taxon>
        <taxon>Leptosia</taxon>
    </lineage>
</organism>
<comment type="caution">
    <text evidence="2">The sequence shown here is derived from an EMBL/GenBank/DDBJ whole genome shotgun (WGS) entry which is preliminary data.</text>
</comment>